<evidence type="ECO:0000313" key="8">
    <source>
        <dbReference type="EMBL" id="ORY25542.1"/>
    </source>
</evidence>
<keyword evidence="9" id="KW-1185">Reference proteome</keyword>
<comment type="caution">
    <text evidence="8">The sequence shown here is derived from an EMBL/GenBank/DDBJ whole genome shotgun (WGS) entry which is preliminary data.</text>
</comment>
<evidence type="ECO:0000256" key="3">
    <source>
        <dbReference type="ARBA" id="ARBA00023125"/>
    </source>
</evidence>
<dbReference type="InParanoid" id="A0A1Y2ASL9"/>
<accession>A0A1Y2ASL9</accession>
<protein>
    <recommendedName>
        <fullName evidence="7">Zn(2)-C6 fungal-type domain-containing protein</fullName>
    </recommendedName>
</protein>
<comment type="subcellular location">
    <subcellularLocation>
        <location evidence="1">Nucleus</location>
    </subcellularLocation>
</comment>
<dbReference type="PANTHER" id="PTHR46910">
    <property type="entry name" value="TRANSCRIPTION FACTOR PDR1"/>
    <property type="match status" value="1"/>
</dbReference>
<evidence type="ECO:0000256" key="5">
    <source>
        <dbReference type="SAM" id="MobiDB-lite"/>
    </source>
</evidence>
<feature type="compositionally biased region" description="Basic and acidic residues" evidence="5">
    <location>
        <begin position="27"/>
        <end position="36"/>
    </location>
</feature>
<name>A0A1Y2ASL9_9TREE</name>
<keyword evidence="6" id="KW-0472">Membrane</keyword>
<sequence>MSSARRGRVPSGGQESLAEDESATSPTEHRRDRDRTSQACIKCRAQKMRCIGAHDPPCHRCRRVGVLCEFVPRANARAAPSFSPTPFPAHSCSEVWRGDVSTRIASLEKTNARLCQMVERLMGGSKQDVTTVPSQLPALTHFPAPLNDRAGLWQALEELRAELPSTLATNEAWKEPNVSVLWDSFHKNMPGLHFLSGQVSFTRPTPILAVSVLYVAAAHYPSPRLAKLQPAYLEAFERAIGALVVRSAMAEPATRADERFNDVLGIILVGLLSIGWVSTVGLWVNTGFRLLLDGMTEEKGQRFDQWNGLWEGLRTIEVEHVSLHLTCPALPSTLPDPLFSSQLANQYEPNSASSAIGKLHQIMQKRMQRFVGRGLPTAWDLVCSSSVTQTQVSVTGDDIAATKRWVADIDEWYTVHSRMTTQASAYVRTIILLNYHLHKLFVLSLFMPRGAGTLASPELFESSRLVLKIETAGFNVWSSWDLVMMTTAALITLDSFAGRTGSSNDLFLVQHHLNVLKSTHQAAPSLRHTLFQRLESALQGARAPTADIDPALSSEAAYDLPTWTEPNIQYTPGSGIDDLLGIDPLNVFSSDGLDPDFALPSDGLDLRSVEWPALAAQHVWADEDLAGPVQSNLSRLYSIKS</sequence>
<dbReference type="EMBL" id="MCFC01000056">
    <property type="protein sequence ID" value="ORY25542.1"/>
    <property type="molecule type" value="Genomic_DNA"/>
</dbReference>
<dbReference type="PROSITE" id="PS00463">
    <property type="entry name" value="ZN2_CY6_FUNGAL_1"/>
    <property type="match status" value="1"/>
</dbReference>
<keyword evidence="4" id="KW-0539">Nucleus</keyword>
<feature type="region of interest" description="Disordered" evidence="5">
    <location>
        <begin position="1"/>
        <end position="37"/>
    </location>
</feature>
<evidence type="ECO:0000256" key="4">
    <source>
        <dbReference type="ARBA" id="ARBA00023242"/>
    </source>
</evidence>
<gene>
    <name evidence="8" type="ORF">BCR39DRAFT_590107</name>
</gene>
<dbReference type="SMART" id="SM00066">
    <property type="entry name" value="GAL4"/>
    <property type="match status" value="1"/>
</dbReference>
<dbReference type="SUPFAM" id="SSF57701">
    <property type="entry name" value="Zn2/Cys6 DNA-binding domain"/>
    <property type="match status" value="1"/>
</dbReference>
<evidence type="ECO:0000256" key="2">
    <source>
        <dbReference type="ARBA" id="ARBA00022723"/>
    </source>
</evidence>
<evidence type="ECO:0000259" key="7">
    <source>
        <dbReference type="PROSITE" id="PS50048"/>
    </source>
</evidence>
<keyword evidence="6" id="KW-0812">Transmembrane</keyword>
<evidence type="ECO:0000313" key="9">
    <source>
        <dbReference type="Proteomes" id="UP000193986"/>
    </source>
</evidence>
<proteinExistence type="predicted"/>
<keyword evidence="6" id="KW-1133">Transmembrane helix</keyword>
<dbReference type="Gene3D" id="4.10.240.10">
    <property type="entry name" value="Zn(2)-C6 fungal-type DNA-binding domain"/>
    <property type="match status" value="1"/>
</dbReference>
<dbReference type="GO" id="GO:0005634">
    <property type="term" value="C:nucleus"/>
    <property type="evidence" value="ECO:0007669"/>
    <property type="project" value="UniProtKB-SubCell"/>
</dbReference>
<dbReference type="GO" id="GO:0008270">
    <property type="term" value="F:zinc ion binding"/>
    <property type="evidence" value="ECO:0007669"/>
    <property type="project" value="InterPro"/>
</dbReference>
<feature type="transmembrane region" description="Helical" evidence="6">
    <location>
        <begin position="263"/>
        <end position="284"/>
    </location>
</feature>
<dbReference type="Proteomes" id="UP000193986">
    <property type="component" value="Unassembled WGS sequence"/>
</dbReference>
<dbReference type="InterPro" id="IPR001138">
    <property type="entry name" value="Zn2Cys6_DnaBD"/>
</dbReference>
<feature type="domain" description="Zn(2)-C6 fungal-type" evidence="7">
    <location>
        <begin position="39"/>
        <end position="70"/>
    </location>
</feature>
<keyword evidence="3" id="KW-0238">DNA-binding</keyword>
<dbReference type="InterPro" id="IPR036864">
    <property type="entry name" value="Zn2-C6_fun-type_DNA-bd_sf"/>
</dbReference>
<evidence type="ECO:0000256" key="6">
    <source>
        <dbReference type="SAM" id="Phobius"/>
    </source>
</evidence>
<reference evidence="8 9" key="1">
    <citation type="submission" date="2016-07" db="EMBL/GenBank/DDBJ databases">
        <title>Pervasive Adenine N6-methylation of Active Genes in Fungi.</title>
        <authorList>
            <consortium name="DOE Joint Genome Institute"/>
            <person name="Mondo S.J."/>
            <person name="Dannebaum R.O."/>
            <person name="Kuo R.C."/>
            <person name="Labutti K."/>
            <person name="Haridas S."/>
            <person name="Kuo A."/>
            <person name="Salamov A."/>
            <person name="Ahrendt S.R."/>
            <person name="Lipzen A."/>
            <person name="Sullivan W."/>
            <person name="Andreopoulos W.B."/>
            <person name="Clum A."/>
            <person name="Lindquist E."/>
            <person name="Daum C."/>
            <person name="Ramamoorthy G.K."/>
            <person name="Gryganskyi A."/>
            <person name="Culley D."/>
            <person name="Magnuson J.K."/>
            <person name="James T.Y."/>
            <person name="O'Malley M.A."/>
            <person name="Stajich J.E."/>
            <person name="Spatafora J.W."/>
            <person name="Visel A."/>
            <person name="Grigoriev I.V."/>
        </authorList>
    </citation>
    <scope>NUCLEOTIDE SEQUENCE [LARGE SCALE GENOMIC DNA]</scope>
    <source>
        <strain evidence="8 9">68-887.2</strain>
    </source>
</reference>
<dbReference type="GO" id="GO:0003677">
    <property type="term" value="F:DNA binding"/>
    <property type="evidence" value="ECO:0007669"/>
    <property type="project" value="UniProtKB-KW"/>
</dbReference>
<organism evidence="8 9">
    <name type="scientific">Naematelia encephala</name>
    <dbReference type="NCBI Taxonomy" id="71784"/>
    <lineage>
        <taxon>Eukaryota</taxon>
        <taxon>Fungi</taxon>
        <taxon>Dikarya</taxon>
        <taxon>Basidiomycota</taxon>
        <taxon>Agaricomycotina</taxon>
        <taxon>Tremellomycetes</taxon>
        <taxon>Tremellales</taxon>
        <taxon>Naemateliaceae</taxon>
        <taxon>Naematelia</taxon>
    </lineage>
</organism>
<dbReference type="Pfam" id="PF00172">
    <property type="entry name" value="Zn_clus"/>
    <property type="match status" value="1"/>
</dbReference>
<dbReference type="CDD" id="cd00067">
    <property type="entry name" value="GAL4"/>
    <property type="match status" value="1"/>
</dbReference>
<keyword evidence="2" id="KW-0479">Metal-binding</keyword>
<dbReference type="OrthoDB" id="39175at2759"/>
<dbReference type="PANTHER" id="PTHR46910:SF3">
    <property type="entry name" value="HALOTOLERANCE PROTEIN 9-RELATED"/>
    <property type="match status" value="1"/>
</dbReference>
<dbReference type="PROSITE" id="PS50048">
    <property type="entry name" value="ZN2_CY6_FUNGAL_2"/>
    <property type="match status" value="1"/>
</dbReference>
<dbReference type="GO" id="GO:0000981">
    <property type="term" value="F:DNA-binding transcription factor activity, RNA polymerase II-specific"/>
    <property type="evidence" value="ECO:0007669"/>
    <property type="project" value="InterPro"/>
</dbReference>
<dbReference type="AlphaFoldDB" id="A0A1Y2ASL9"/>
<dbReference type="InterPro" id="IPR050987">
    <property type="entry name" value="AtrR-like"/>
</dbReference>
<evidence type="ECO:0000256" key="1">
    <source>
        <dbReference type="ARBA" id="ARBA00004123"/>
    </source>
</evidence>